<dbReference type="PANTHER" id="PTHR13405">
    <property type="entry name" value="NUCLEAR PORE COMPLEX PROTEIN NUP133"/>
    <property type="match status" value="1"/>
</dbReference>
<dbReference type="AlphaFoldDB" id="A0A6J2JYH2"/>
<name>A0A6J2JYH2_BOMMA</name>
<evidence type="ECO:0000313" key="7">
    <source>
        <dbReference type="Proteomes" id="UP000504629"/>
    </source>
</evidence>
<reference evidence="8" key="1">
    <citation type="submission" date="2025-08" db="UniProtKB">
        <authorList>
            <consortium name="RefSeq"/>
        </authorList>
    </citation>
    <scope>IDENTIFICATION</scope>
    <source>
        <tissue evidence="8">Silk gland</tissue>
    </source>
</reference>
<gene>
    <name evidence="8" type="primary">LOC114246254</name>
</gene>
<evidence type="ECO:0000256" key="5">
    <source>
        <dbReference type="SAM" id="MobiDB-lite"/>
    </source>
</evidence>
<dbReference type="Pfam" id="PF08801">
    <property type="entry name" value="Nucleoporin_N"/>
    <property type="match status" value="1"/>
</dbReference>
<feature type="region of interest" description="Disordered" evidence="5">
    <location>
        <begin position="1"/>
        <end position="46"/>
    </location>
</feature>
<protein>
    <submittedName>
        <fullName evidence="8">Nuclear pore complex protein Nup133 isoform X2</fullName>
    </submittedName>
</protein>
<evidence type="ECO:0000256" key="3">
    <source>
        <dbReference type="ARBA" id="ARBA00022448"/>
    </source>
</evidence>
<evidence type="ECO:0000256" key="2">
    <source>
        <dbReference type="ARBA" id="ARBA00005569"/>
    </source>
</evidence>
<evidence type="ECO:0000256" key="1">
    <source>
        <dbReference type="ARBA" id="ARBA00004123"/>
    </source>
</evidence>
<dbReference type="RefSeq" id="XP_028034625.1">
    <property type="nucleotide sequence ID" value="XM_028178824.1"/>
</dbReference>
<proteinExistence type="inferred from homology"/>
<keyword evidence="7" id="KW-1185">Reference proteome</keyword>
<sequence>MDFNTTGAMRSPFSPRVRQSISGRRPGGLSSLKKSQSKFMQSQSEQTGDVIYKSPSMTLETYGAPMPVMVTEALAFASGDISVRLSTCGWCWVVSGRRILAWEQSPIDTDEDPANVTGISAARELTLPQTDLAHKADLVVLFYGNDSQMPSCIGVSPEGVIRYWPSVGQEEVYVDVTCELAGQECEKLGDYTSSGLILATTTCTVVLLTPTVLDGRATVTCCTLRPPSGWLGGIGRRVSLLFFGSMPAHTDTRLVGAVWAGDCVWLVARGPALQVWRPPALLHHHSLRGPLALAARPHLQPHGDLNSLEIMALDVQASGNDGFLLLIAAVNVTRSPEMRYAIAHINVEDPSSPRVSSFVPVRNFPQEADEPPRLLPFGNKALLYTSKYIALISLAATTDAEVVEAASGDRVLSAARSPHGPALFTAAHGLLALRLHSHAAAACDSPIGSSSQADMYEGNLSLYEIDPCEMSAVVTDACGKLKTAFLFHLRRDSTSCRELLDELFPPPGQHAPQEPDVDAPLDRTVLAVATETLDDMPAGDPRWKRSSGQPTHVPLGSSTALQIEAQLLDKQRALALFFDFLRATGLWQRLGLVTVEDEGVASTTSALCQAWERVRGAAALRRLQRGTHAAFIDSIICEAVRGWQHREEESVHAALSSGALSPTDACYRRVSRLPAVLLMLTRPVPSDRPAALAVLSGVLSEMLKARKSWQNVSPPPLGSSALLTPALHLIRKSLTEFENKGGDATLRAQVCEAAAGLADVLLAGAQASPAYPALRTDLIRPFVEQGEPERAAALAEKYQEFSVLVELCVSGGDTARLCDYVDRYSDRGMAEVAYEWMSRKGGAAAAALVRGAGGGARLTAWLRRERPDLLSLHQLHRGDHAAAAHTFSSLAHAETDNLERMTTLASLSKLCMLVSDAPEEAPAWDAVQRRLALAEQHRALPSDVMPSDVTPQRVMQPHELVEVYLKSENKSLTEYDYKKALDLTEGVEDPEQRQRLRLRVWCASVLRDDWAACKPDDPAAELMQRTFFKLIDLVNVMGDDLDVLLPELPELLSAPELAALAADSKFHYLLKYGYECLHQRTADQSPDDSA</sequence>
<comment type="similarity">
    <text evidence="2">Belongs to the nucleoporin Nup133 family.</text>
</comment>
<feature type="domain" description="Nucleoporin Nup133/Nup155-like N-terminal" evidence="6">
    <location>
        <begin position="65"/>
        <end position="241"/>
    </location>
</feature>
<dbReference type="InterPro" id="IPR037624">
    <property type="entry name" value="Nup133-like"/>
</dbReference>
<dbReference type="CTD" id="55746"/>
<dbReference type="GO" id="GO:0006606">
    <property type="term" value="P:protein import into nucleus"/>
    <property type="evidence" value="ECO:0007669"/>
    <property type="project" value="TreeGrafter"/>
</dbReference>
<dbReference type="GO" id="GO:0016973">
    <property type="term" value="P:poly(A)+ mRNA export from nucleus"/>
    <property type="evidence" value="ECO:0007669"/>
    <property type="project" value="TreeGrafter"/>
</dbReference>
<dbReference type="GO" id="GO:0000972">
    <property type="term" value="P:transcription-dependent tethering of RNA polymerase II gene DNA at nuclear periphery"/>
    <property type="evidence" value="ECO:0007669"/>
    <property type="project" value="TreeGrafter"/>
</dbReference>
<feature type="compositionally biased region" description="Low complexity" evidence="5">
    <location>
        <begin position="30"/>
        <end position="44"/>
    </location>
</feature>
<evidence type="ECO:0000313" key="8">
    <source>
        <dbReference type="RefSeq" id="XP_028034625.1"/>
    </source>
</evidence>
<dbReference type="GeneID" id="114246254"/>
<keyword evidence="3" id="KW-0813">Transport</keyword>
<dbReference type="GO" id="GO:0017056">
    <property type="term" value="F:structural constituent of nuclear pore"/>
    <property type="evidence" value="ECO:0007669"/>
    <property type="project" value="InterPro"/>
</dbReference>
<dbReference type="Proteomes" id="UP000504629">
    <property type="component" value="Unplaced"/>
</dbReference>
<dbReference type="OrthoDB" id="103454at2759"/>
<dbReference type="Gene3D" id="1.20.58.1380">
    <property type="match status" value="1"/>
</dbReference>
<accession>A0A6J2JYH2</accession>
<keyword evidence="4" id="KW-0539">Nucleus</keyword>
<dbReference type="PANTHER" id="PTHR13405:SF11">
    <property type="entry name" value="NUCLEAR PORE COMPLEX PROTEIN NUP133"/>
    <property type="match status" value="1"/>
</dbReference>
<evidence type="ECO:0000256" key="4">
    <source>
        <dbReference type="ARBA" id="ARBA00023242"/>
    </source>
</evidence>
<dbReference type="InterPro" id="IPR015943">
    <property type="entry name" value="WD40/YVTN_repeat-like_dom_sf"/>
</dbReference>
<dbReference type="Gene3D" id="2.130.10.10">
    <property type="entry name" value="YVTN repeat-like/Quinoprotein amine dehydrogenase"/>
    <property type="match status" value="1"/>
</dbReference>
<dbReference type="Gene3D" id="1.25.40.700">
    <property type="match status" value="1"/>
</dbReference>
<dbReference type="InterPro" id="IPR014908">
    <property type="entry name" value="Nucleoporin_Nup133/Nup155_N"/>
</dbReference>
<dbReference type="GO" id="GO:0031080">
    <property type="term" value="C:nuclear pore outer ring"/>
    <property type="evidence" value="ECO:0007669"/>
    <property type="project" value="TreeGrafter"/>
</dbReference>
<organism evidence="7 8">
    <name type="scientific">Bombyx mandarina</name>
    <name type="common">Wild silk moth</name>
    <name type="synonym">Wild silkworm</name>
    <dbReference type="NCBI Taxonomy" id="7092"/>
    <lineage>
        <taxon>Eukaryota</taxon>
        <taxon>Metazoa</taxon>
        <taxon>Ecdysozoa</taxon>
        <taxon>Arthropoda</taxon>
        <taxon>Hexapoda</taxon>
        <taxon>Insecta</taxon>
        <taxon>Pterygota</taxon>
        <taxon>Neoptera</taxon>
        <taxon>Endopterygota</taxon>
        <taxon>Lepidoptera</taxon>
        <taxon>Glossata</taxon>
        <taxon>Ditrysia</taxon>
        <taxon>Bombycoidea</taxon>
        <taxon>Bombycidae</taxon>
        <taxon>Bombycinae</taxon>
        <taxon>Bombyx</taxon>
    </lineage>
</organism>
<comment type="subcellular location">
    <subcellularLocation>
        <location evidence="1">Nucleus</location>
    </subcellularLocation>
</comment>
<dbReference type="SUPFAM" id="SSF117289">
    <property type="entry name" value="Nucleoporin domain"/>
    <property type="match status" value="1"/>
</dbReference>
<evidence type="ECO:0000259" key="6">
    <source>
        <dbReference type="Pfam" id="PF08801"/>
    </source>
</evidence>